<dbReference type="InterPro" id="IPR000715">
    <property type="entry name" value="Glycosyl_transferase_4"/>
</dbReference>
<feature type="transmembrane region" description="Helical" evidence="7">
    <location>
        <begin position="205"/>
        <end position="226"/>
    </location>
</feature>
<comment type="caution">
    <text evidence="8">The sequence shown here is derived from an EMBL/GenBank/DDBJ whole genome shotgun (WGS) entry which is preliminary data.</text>
</comment>
<sequence length="365" mass="39927">MDYLLYLFVPFAISVGITPLVKRIAVALGAYAEINERTIHTGKIARIGGVAIYVAFIVSMTCFVEVDATFNAILIGGFVMFMGGLIDDLVDLRPRYKFGFQVLAALIVMLMGNVSLDVIRLPLGIRIDMGIISMIVTFFWITGITNAINLIDGLDGLAGGLSAIVLIVIASLALVVPRSDVVIPSLILAGASLGFLIYNSYPASIFMGDCGSQFLGFSIAVISLLGFKGSTIITLALPILMLLIPIIDTLSAILRRTLAGHKFSDADRNHLHHALMRRFGHRNTVLILYAITALFGLTAYVYIVNKAAGLICMAIIMLGFELFIESSQMISSKYHPLLGIFHRLVRRRPDEEKETEKQQAEKEEQ</sequence>
<dbReference type="PANTHER" id="PTHR22926:SF3">
    <property type="entry name" value="UNDECAPRENYL-PHOSPHATE ALPHA-N-ACETYLGLUCOSAMINYL 1-PHOSPHATE TRANSFERASE"/>
    <property type="match status" value="1"/>
</dbReference>
<evidence type="ECO:0000256" key="5">
    <source>
        <dbReference type="ARBA" id="ARBA00022989"/>
    </source>
</evidence>
<evidence type="ECO:0000256" key="4">
    <source>
        <dbReference type="ARBA" id="ARBA00022692"/>
    </source>
</evidence>
<dbReference type="Pfam" id="PF00953">
    <property type="entry name" value="Glycos_transf_4"/>
    <property type="match status" value="1"/>
</dbReference>
<feature type="transmembrane region" description="Helical" evidence="7">
    <location>
        <begin position="285"/>
        <end position="302"/>
    </location>
</feature>
<dbReference type="PANTHER" id="PTHR22926">
    <property type="entry name" value="PHOSPHO-N-ACETYLMURAMOYL-PENTAPEPTIDE-TRANSFERASE"/>
    <property type="match status" value="1"/>
</dbReference>
<feature type="transmembrane region" description="Helical" evidence="7">
    <location>
        <begin position="157"/>
        <end position="175"/>
    </location>
</feature>
<evidence type="ECO:0000313" key="9">
    <source>
        <dbReference type="Proteomes" id="UP001524435"/>
    </source>
</evidence>
<feature type="transmembrane region" description="Helical" evidence="7">
    <location>
        <begin position="44"/>
        <end position="66"/>
    </location>
</feature>
<gene>
    <name evidence="8" type="ORF">NE663_04915</name>
</gene>
<accession>A0ABT1SLP6</accession>
<organism evidence="8 9">
    <name type="scientific">Massilicoli timonensis</name>
    <dbReference type="NCBI Taxonomy" id="2015901"/>
    <lineage>
        <taxon>Bacteria</taxon>
        <taxon>Bacillati</taxon>
        <taxon>Bacillota</taxon>
        <taxon>Erysipelotrichia</taxon>
        <taxon>Erysipelotrichales</taxon>
        <taxon>Erysipelotrichaceae</taxon>
        <taxon>Massilicoli</taxon>
    </lineage>
</organism>
<dbReference type="PROSITE" id="PS01348">
    <property type="entry name" value="MRAY_2"/>
    <property type="match status" value="1"/>
</dbReference>
<evidence type="ECO:0000256" key="2">
    <source>
        <dbReference type="ARBA" id="ARBA00022475"/>
    </source>
</evidence>
<reference evidence="8 9" key="1">
    <citation type="submission" date="2022-06" db="EMBL/GenBank/DDBJ databases">
        <title>Isolation of gut microbiota from human fecal samples.</title>
        <authorList>
            <person name="Pamer E.G."/>
            <person name="Barat B."/>
            <person name="Waligurski E."/>
            <person name="Medina S."/>
            <person name="Paddock L."/>
            <person name="Mostad J."/>
        </authorList>
    </citation>
    <scope>NUCLEOTIDE SEQUENCE [LARGE SCALE GENOMIC DNA]</scope>
    <source>
        <strain evidence="8 9">DFI.6.1</strain>
    </source>
</reference>
<keyword evidence="3 8" id="KW-0808">Transferase</keyword>
<feature type="transmembrane region" description="Helical" evidence="7">
    <location>
        <begin position="72"/>
        <end position="90"/>
    </location>
</feature>
<feature type="transmembrane region" description="Helical" evidence="7">
    <location>
        <begin position="308"/>
        <end position="324"/>
    </location>
</feature>
<dbReference type="InterPro" id="IPR018480">
    <property type="entry name" value="PNAcMuramoyl-5peptid_Trfase_CS"/>
</dbReference>
<keyword evidence="6 7" id="KW-0472">Membrane</keyword>
<feature type="transmembrane region" description="Helical" evidence="7">
    <location>
        <begin position="232"/>
        <end position="254"/>
    </location>
</feature>
<comment type="subcellular location">
    <subcellularLocation>
        <location evidence="1">Cell membrane</location>
        <topology evidence="1">Multi-pass membrane protein</topology>
    </subcellularLocation>
</comment>
<evidence type="ECO:0000256" key="7">
    <source>
        <dbReference type="SAM" id="Phobius"/>
    </source>
</evidence>
<feature type="transmembrane region" description="Helical" evidence="7">
    <location>
        <begin position="102"/>
        <end position="123"/>
    </location>
</feature>
<keyword evidence="2" id="KW-1003">Cell membrane</keyword>
<dbReference type="RefSeq" id="WP_102268193.1">
    <property type="nucleotide sequence ID" value="NZ_CALVCM010000002.1"/>
</dbReference>
<keyword evidence="4 7" id="KW-0812">Transmembrane</keyword>
<evidence type="ECO:0000256" key="3">
    <source>
        <dbReference type="ARBA" id="ARBA00022679"/>
    </source>
</evidence>
<feature type="transmembrane region" description="Helical" evidence="7">
    <location>
        <begin position="181"/>
        <end position="198"/>
    </location>
</feature>
<keyword evidence="9" id="KW-1185">Reference proteome</keyword>
<protein>
    <submittedName>
        <fullName evidence="8">Undecaprenyl/decaprenyl-phosphate alpha-N-acetylglucosaminyl 1-phosphate transferase</fullName>
    </submittedName>
</protein>
<evidence type="ECO:0000313" key="8">
    <source>
        <dbReference type="EMBL" id="MCQ5121600.1"/>
    </source>
</evidence>
<proteinExistence type="predicted"/>
<feature type="transmembrane region" description="Helical" evidence="7">
    <location>
        <begin position="129"/>
        <end position="150"/>
    </location>
</feature>
<dbReference type="CDD" id="cd06853">
    <property type="entry name" value="GT_WecA_like"/>
    <property type="match status" value="1"/>
</dbReference>
<feature type="transmembrane region" description="Helical" evidence="7">
    <location>
        <begin position="6"/>
        <end position="32"/>
    </location>
</feature>
<evidence type="ECO:0000256" key="1">
    <source>
        <dbReference type="ARBA" id="ARBA00004651"/>
    </source>
</evidence>
<dbReference type="EMBL" id="JANGCH010000005">
    <property type="protein sequence ID" value="MCQ5121600.1"/>
    <property type="molecule type" value="Genomic_DNA"/>
</dbReference>
<keyword evidence="5 7" id="KW-1133">Transmembrane helix</keyword>
<evidence type="ECO:0000256" key="6">
    <source>
        <dbReference type="ARBA" id="ARBA00023136"/>
    </source>
</evidence>
<name>A0ABT1SLP6_9FIRM</name>
<dbReference type="Proteomes" id="UP001524435">
    <property type="component" value="Unassembled WGS sequence"/>
</dbReference>
<dbReference type="GO" id="GO:0016740">
    <property type="term" value="F:transferase activity"/>
    <property type="evidence" value="ECO:0007669"/>
    <property type="project" value="UniProtKB-KW"/>
</dbReference>